<keyword evidence="5" id="KW-0238">DNA-binding</keyword>
<dbReference type="InterPro" id="IPR011006">
    <property type="entry name" value="CheY-like_superfamily"/>
</dbReference>
<dbReference type="InterPro" id="IPR003594">
    <property type="entry name" value="HATPase_dom"/>
</dbReference>
<feature type="modified residue" description="4-aspartylphosphate" evidence="7">
    <location>
        <position position="1176"/>
    </location>
</feature>
<dbReference type="SMART" id="SM00387">
    <property type="entry name" value="HATPase_c"/>
    <property type="match status" value="1"/>
</dbReference>
<reference evidence="12 13" key="1">
    <citation type="submission" date="2016-11" db="EMBL/GenBank/DDBJ databases">
        <authorList>
            <person name="Jaros S."/>
            <person name="Januszkiewicz K."/>
            <person name="Wedrychowicz H."/>
        </authorList>
    </citation>
    <scope>NUCLEOTIDE SEQUENCE [LARGE SCALE GENOMIC DNA]</scope>
    <source>
        <strain evidence="12 13">DSM 26883</strain>
    </source>
</reference>
<dbReference type="Pfam" id="PF12833">
    <property type="entry name" value="HTH_18"/>
    <property type="match status" value="1"/>
</dbReference>
<dbReference type="InterPro" id="IPR003661">
    <property type="entry name" value="HisK_dim/P_dom"/>
</dbReference>
<evidence type="ECO:0000256" key="5">
    <source>
        <dbReference type="ARBA" id="ARBA00023125"/>
    </source>
</evidence>
<evidence type="ECO:0000259" key="9">
    <source>
        <dbReference type="PROSITE" id="PS01124"/>
    </source>
</evidence>
<evidence type="ECO:0000256" key="4">
    <source>
        <dbReference type="ARBA" id="ARBA00023015"/>
    </source>
</evidence>
<proteinExistence type="predicted"/>
<keyword evidence="8" id="KW-1133">Transmembrane helix</keyword>
<dbReference type="Gene3D" id="3.30.565.10">
    <property type="entry name" value="Histidine kinase-like ATPase, C-terminal domain"/>
    <property type="match status" value="1"/>
</dbReference>
<evidence type="ECO:0000256" key="2">
    <source>
        <dbReference type="ARBA" id="ARBA00012438"/>
    </source>
</evidence>
<keyword evidence="8" id="KW-0472">Membrane</keyword>
<feature type="transmembrane region" description="Helical" evidence="8">
    <location>
        <begin position="777"/>
        <end position="799"/>
    </location>
</feature>
<feature type="domain" description="Response regulatory" evidence="11">
    <location>
        <begin position="1128"/>
        <end position="1243"/>
    </location>
</feature>
<dbReference type="PANTHER" id="PTHR43547:SF2">
    <property type="entry name" value="HYBRID SIGNAL TRANSDUCTION HISTIDINE KINASE C"/>
    <property type="match status" value="1"/>
</dbReference>
<dbReference type="PROSITE" id="PS50110">
    <property type="entry name" value="RESPONSE_REGULATORY"/>
    <property type="match status" value="1"/>
</dbReference>
<dbReference type="InterPro" id="IPR036890">
    <property type="entry name" value="HATPase_C_sf"/>
</dbReference>
<dbReference type="Gene3D" id="3.40.50.2300">
    <property type="match status" value="1"/>
</dbReference>
<dbReference type="SUPFAM" id="SSF55874">
    <property type="entry name" value="ATPase domain of HSP90 chaperone/DNA topoisomerase II/histidine kinase"/>
    <property type="match status" value="1"/>
</dbReference>
<evidence type="ECO:0000313" key="12">
    <source>
        <dbReference type="EMBL" id="SHE93501.1"/>
    </source>
</evidence>
<sequence length="1383" mass="157746">MRGVIFTILVLYEICGAFPQDIHWNPEPVIIKNGISDRTVYDISSSKEGFLWLATDEGITRYDGFRFRNYPLVTSLDSTSMPLNQVVKSLDESHDGLLYLQLYQGGMACFDKKKEIYLPLHFNKPFNIRGIQDFCWNGDTMYLATTQGLFSSTSQRAKDDKKEIVSCTMEVEPLVKGNITHLCADGKTNLYLVIDGDRVVRYDLATGKTSLLQQGNIVNRLFLMNGYLWICKSWSDLVCCDLKSGKERMISIGTIDKVDYSTSFITDLTYKNKKVYYLTTLEGLFRLEFANENLSESPYSLEAVVQNEGRFGLCMDTRMMSVCWDSDQKNLWTSGAGGGIVKFDISNNMYNRVKQEFKSQIHGMVEDAKGYVWLVMNDGKIMKSTTPEFSINTSFEVWTKSSDFLGHYHIYKDKNEKIWLGNNHGEVVQIDPATDTKESFHLQTKEGEKLDVAIYQFCMDSRKRLWVATSHGLMQVDPMTRVCRKMEPVNEKIDDVLSVAEDKEGNIWLGTNKGLKRLEWQGEQLLLAGNYERENRLEESAVRTVFVNNYNQIYAVYLNAIVRIDGRDKEKFESIYTLGNGLTCGHVSCMVDDQVGNTWGGNNVGIITIRNGGDSFYNYLSAGGCIAVCRLHDGQLLWADSKGLIYFDPEVVKSNTGSQKLLLTDMEVNGESIMAGETRNGQMILSSSPDVQKELVFNSDNNDFRLYFSDLCFETMQRKIAYRLLPEDKDWHVKSLSEGLGYNRLPAGKYILEAKLIFPDAKESGTIEIPIVVKSKWYYTIWAYVIYGLLVTALVVFIFRRFRVRDIRRQVHRDREMILKENLNLEKMKHEQKLEIDAMRNRLLTLFVQELRTPLSLIIAPLKDLLEEQSLIPHFASRAQMAYRNSLRMLDVCNQLLAIYEQGNQNEKLEVASYQIEKLINSNLFDYRELLKAHPITFQFQKRIKKDLKCYVDKKKLETILHNLLSNAFTHTNYTGTVSMTVCETMERQMHYVTIIVEDDGKGLVKTTEQLMDDKVLENDIPSVQLGFTFMQHIVEMHHGIISLESIEGKGTKVVVSLPLGKTVFENDPNVVFVNPDTPKNGMFESQQEQLLADMATDEILKQGVVVPAEISMPEETKTSSVTGSKKTLLIVEDHKDIRLYLKVLLGKEYNLLMATNGQEGVDIATKELPDLIICDVMMPVKDGFECCREVKEGLETCNIPFIMLTAKVEDEDIIHGLEMGADDYILKPFTPGILKAKIHNLINGRITLKQTYTRLFTLPGTDSVTEKNEVDTVKDEVEVEDPFISSVIKIVEDNICEADFSVKKLASEMNMSQPTLYRKVKQSTDYTIIELIRGVRMRRAAVLLKTKKHGVQDVAEMVGYNDIPTFRKHFVDAFGTTPSTYE</sequence>
<dbReference type="Proteomes" id="UP000184436">
    <property type="component" value="Unassembled WGS sequence"/>
</dbReference>
<dbReference type="CDD" id="cd17574">
    <property type="entry name" value="REC_OmpR"/>
    <property type="match status" value="1"/>
</dbReference>
<organism evidence="12 13">
    <name type="scientific">Bacteroides faecichinchillae</name>
    <dbReference type="NCBI Taxonomy" id="871325"/>
    <lineage>
        <taxon>Bacteria</taxon>
        <taxon>Pseudomonadati</taxon>
        <taxon>Bacteroidota</taxon>
        <taxon>Bacteroidia</taxon>
        <taxon>Bacteroidales</taxon>
        <taxon>Bacteroidaceae</taxon>
        <taxon>Bacteroides</taxon>
    </lineage>
</organism>
<dbReference type="InterPro" id="IPR011110">
    <property type="entry name" value="Reg_prop"/>
</dbReference>
<dbReference type="InterPro" id="IPR001789">
    <property type="entry name" value="Sig_transdc_resp-reg_receiver"/>
</dbReference>
<dbReference type="GO" id="GO:0043565">
    <property type="term" value="F:sequence-specific DNA binding"/>
    <property type="evidence" value="ECO:0007669"/>
    <property type="project" value="InterPro"/>
</dbReference>
<dbReference type="Gene3D" id="2.130.10.10">
    <property type="entry name" value="YVTN repeat-like/Quinoprotein amine dehydrogenase"/>
    <property type="match status" value="2"/>
</dbReference>
<dbReference type="InterPro" id="IPR013783">
    <property type="entry name" value="Ig-like_fold"/>
</dbReference>
<evidence type="ECO:0000259" key="11">
    <source>
        <dbReference type="PROSITE" id="PS50110"/>
    </source>
</evidence>
<dbReference type="Gene3D" id="1.10.10.60">
    <property type="entry name" value="Homeodomain-like"/>
    <property type="match status" value="1"/>
</dbReference>
<keyword evidence="13" id="KW-1185">Reference proteome</keyword>
<keyword evidence="6" id="KW-0804">Transcription</keyword>
<keyword evidence="4" id="KW-0805">Transcription regulation</keyword>
<dbReference type="GO" id="GO:0003700">
    <property type="term" value="F:DNA-binding transcription factor activity"/>
    <property type="evidence" value="ECO:0007669"/>
    <property type="project" value="InterPro"/>
</dbReference>
<dbReference type="InterPro" id="IPR036097">
    <property type="entry name" value="HisK_dim/P_sf"/>
</dbReference>
<dbReference type="FunFam" id="1.10.10.60:FF:000284">
    <property type="entry name" value="Two-component system sensor histidine kinase/response regulator"/>
    <property type="match status" value="1"/>
</dbReference>
<dbReference type="SUPFAM" id="SSF46689">
    <property type="entry name" value="Homeodomain-like"/>
    <property type="match status" value="1"/>
</dbReference>
<dbReference type="Pfam" id="PF02518">
    <property type="entry name" value="HATPase_c"/>
    <property type="match status" value="1"/>
</dbReference>
<name>A0A1M4XJB7_9BACE</name>
<dbReference type="OrthoDB" id="1048065at2"/>
<dbReference type="PROSITE" id="PS01124">
    <property type="entry name" value="HTH_ARAC_FAMILY_2"/>
    <property type="match status" value="1"/>
</dbReference>
<evidence type="ECO:0000259" key="10">
    <source>
        <dbReference type="PROSITE" id="PS50109"/>
    </source>
</evidence>
<dbReference type="Pfam" id="PF00072">
    <property type="entry name" value="Response_reg"/>
    <property type="match status" value="1"/>
</dbReference>
<dbReference type="InterPro" id="IPR005467">
    <property type="entry name" value="His_kinase_dom"/>
</dbReference>
<dbReference type="GO" id="GO:0000155">
    <property type="term" value="F:phosphorelay sensor kinase activity"/>
    <property type="evidence" value="ECO:0007669"/>
    <property type="project" value="InterPro"/>
</dbReference>
<comment type="catalytic activity">
    <reaction evidence="1">
        <text>ATP + protein L-histidine = ADP + protein N-phospho-L-histidine.</text>
        <dbReference type="EC" id="2.7.13.3"/>
    </reaction>
</comment>
<dbReference type="Gene3D" id="1.10.287.130">
    <property type="match status" value="1"/>
</dbReference>
<dbReference type="Gene3D" id="2.60.40.10">
    <property type="entry name" value="Immunoglobulins"/>
    <property type="match status" value="1"/>
</dbReference>
<evidence type="ECO:0000256" key="1">
    <source>
        <dbReference type="ARBA" id="ARBA00000085"/>
    </source>
</evidence>
<dbReference type="SMART" id="SM00342">
    <property type="entry name" value="HTH_ARAC"/>
    <property type="match status" value="1"/>
</dbReference>
<gene>
    <name evidence="12" type="ORF">SAMN05444349_10898</name>
</gene>
<dbReference type="InterPro" id="IPR018060">
    <property type="entry name" value="HTH_AraC"/>
</dbReference>
<keyword evidence="3 7" id="KW-0597">Phosphoprotein</keyword>
<dbReference type="InterPro" id="IPR018062">
    <property type="entry name" value="HTH_AraC-typ_CS"/>
</dbReference>
<feature type="domain" description="Histidine kinase" evidence="10">
    <location>
        <begin position="846"/>
        <end position="1062"/>
    </location>
</feature>
<dbReference type="Pfam" id="PF07494">
    <property type="entry name" value="Reg_prop"/>
    <property type="match status" value="1"/>
</dbReference>
<evidence type="ECO:0000256" key="8">
    <source>
        <dbReference type="SAM" id="Phobius"/>
    </source>
</evidence>
<dbReference type="InterPro" id="IPR009057">
    <property type="entry name" value="Homeodomain-like_sf"/>
</dbReference>
<dbReference type="SUPFAM" id="SSF52172">
    <property type="entry name" value="CheY-like"/>
    <property type="match status" value="1"/>
</dbReference>
<dbReference type="PROSITE" id="PS00041">
    <property type="entry name" value="HTH_ARAC_FAMILY_1"/>
    <property type="match status" value="1"/>
</dbReference>
<dbReference type="SUPFAM" id="SSF47384">
    <property type="entry name" value="Homodimeric domain of signal transducing histidine kinase"/>
    <property type="match status" value="1"/>
</dbReference>
<evidence type="ECO:0000256" key="7">
    <source>
        <dbReference type="PROSITE-ProRule" id="PRU00169"/>
    </source>
</evidence>
<dbReference type="EC" id="2.7.13.3" evidence="2"/>
<dbReference type="EMBL" id="FQVD01000008">
    <property type="protein sequence ID" value="SHE93501.1"/>
    <property type="molecule type" value="Genomic_DNA"/>
</dbReference>
<dbReference type="SMART" id="SM00448">
    <property type="entry name" value="REC"/>
    <property type="match status" value="1"/>
</dbReference>
<dbReference type="SUPFAM" id="SSF63829">
    <property type="entry name" value="Calcium-dependent phosphotriesterase"/>
    <property type="match status" value="3"/>
</dbReference>
<keyword evidence="8" id="KW-0812">Transmembrane</keyword>
<evidence type="ECO:0000256" key="3">
    <source>
        <dbReference type="ARBA" id="ARBA00022553"/>
    </source>
</evidence>
<accession>A0A1M4XJB7</accession>
<protein>
    <recommendedName>
        <fullName evidence="2">histidine kinase</fullName>
        <ecNumber evidence="2">2.7.13.3</ecNumber>
    </recommendedName>
</protein>
<dbReference type="CDD" id="cd00082">
    <property type="entry name" value="HisKA"/>
    <property type="match status" value="1"/>
</dbReference>
<dbReference type="STRING" id="871325.SAMN05444349_10898"/>
<dbReference type="PANTHER" id="PTHR43547">
    <property type="entry name" value="TWO-COMPONENT HISTIDINE KINASE"/>
    <property type="match status" value="1"/>
</dbReference>
<evidence type="ECO:0000256" key="6">
    <source>
        <dbReference type="ARBA" id="ARBA00023163"/>
    </source>
</evidence>
<feature type="domain" description="HTH araC/xylS-type" evidence="9">
    <location>
        <begin position="1286"/>
        <end position="1383"/>
    </location>
</feature>
<evidence type="ECO:0000313" key="13">
    <source>
        <dbReference type="Proteomes" id="UP000184436"/>
    </source>
</evidence>
<dbReference type="RefSeq" id="WP_025074292.1">
    <property type="nucleotide sequence ID" value="NZ_FQVD01000008.1"/>
</dbReference>
<dbReference type="PROSITE" id="PS50109">
    <property type="entry name" value="HIS_KIN"/>
    <property type="match status" value="1"/>
</dbReference>
<dbReference type="InterPro" id="IPR015943">
    <property type="entry name" value="WD40/YVTN_repeat-like_dom_sf"/>
</dbReference>